<dbReference type="InterPro" id="IPR003235">
    <property type="entry name" value="Nem_insulin-like_b-type"/>
</dbReference>
<evidence type="ECO:0000256" key="6">
    <source>
        <dbReference type="SAM" id="Phobius"/>
    </source>
</evidence>
<organism evidence="7 8">
    <name type="scientific">Caenorhabditis remanei</name>
    <name type="common">Caenorhabditis vulgaris</name>
    <dbReference type="NCBI Taxonomy" id="31234"/>
    <lineage>
        <taxon>Eukaryota</taxon>
        <taxon>Metazoa</taxon>
        <taxon>Ecdysozoa</taxon>
        <taxon>Nematoda</taxon>
        <taxon>Chromadorea</taxon>
        <taxon>Rhabditida</taxon>
        <taxon>Rhabditina</taxon>
        <taxon>Rhabditomorpha</taxon>
        <taxon>Rhabditoidea</taxon>
        <taxon>Rhabditidae</taxon>
        <taxon>Peloderinae</taxon>
        <taxon>Caenorhabditis</taxon>
    </lineage>
</organism>
<dbReference type="RefSeq" id="XP_003115080.2">
    <property type="nucleotide sequence ID" value="XM_003115032.2"/>
</dbReference>
<dbReference type="EMBL" id="WUAV01000001">
    <property type="protein sequence ID" value="KAF1769827.1"/>
    <property type="molecule type" value="Genomic_DNA"/>
</dbReference>
<dbReference type="GeneID" id="9817786"/>
<reference evidence="7 8" key="1">
    <citation type="submission" date="2019-12" db="EMBL/GenBank/DDBJ databases">
        <title>Chromosome-level assembly of the Caenorhabditis remanei genome.</title>
        <authorList>
            <person name="Teterina A.A."/>
            <person name="Willis J.H."/>
            <person name="Phillips P.C."/>
        </authorList>
    </citation>
    <scope>NUCLEOTIDE SEQUENCE [LARGE SCALE GENOMIC DNA]</scope>
    <source>
        <strain evidence="7 8">PX506</strain>
        <tissue evidence="7">Whole organism</tissue>
    </source>
</reference>
<gene>
    <name evidence="7" type="ORF">GCK72_001644</name>
</gene>
<dbReference type="GO" id="GO:0005179">
    <property type="term" value="F:hormone activity"/>
    <property type="evidence" value="ECO:0007669"/>
    <property type="project" value="InterPro"/>
</dbReference>
<comment type="caution">
    <text evidence="7">The sequence shown here is derived from an EMBL/GenBank/DDBJ whole genome shotgun (WGS) entry which is preliminary data.</text>
</comment>
<keyword evidence="6" id="KW-0472">Membrane</keyword>
<dbReference type="GO" id="GO:0005576">
    <property type="term" value="C:extracellular region"/>
    <property type="evidence" value="ECO:0007669"/>
    <property type="project" value="UniProtKB-SubCell"/>
</dbReference>
<dbReference type="Proteomes" id="UP000483820">
    <property type="component" value="Chromosome I"/>
</dbReference>
<dbReference type="CTD" id="9817786"/>
<evidence type="ECO:0000256" key="5">
    <source>
        <dbReference type="ARBA" id="ARBA00023157"/>
    </source>
</evidence>
<dbReference type="Gene3D" id="1.10.100.10">
    <property type="entry name" value="Insulin-like"/>
    <property type="match status" value="1"/>
</dbReference>
<keyword evidence="6" id="KW-1133">Transmembrane helix</keyword>
<dbReference type="Pfam" id="PF03488">
    <property type="entry name" value="Ins_beta"/>
    <property type="match status" value="1"/>
</dbReference>
<dbReference type="KEGG" id="crq:GCK72_001644"/>
<evidence type="ECO:0000313" key="7">
    <source>
        <dbReference type="EMBL" id="KAF1769827.1"/>
    </source>
</evidence>
<evidence type="ECO:0000256" key="4">
    <source>
        <dbReference type="ARBA" id="ARBA00022729"/>
    </source>
</evidence>
<keyword evidence="6" id="KW-0812">Transmembrane</keyword>
<evidence type="ECO:0000256" key="3">
    <source>
        <dbReference type="ARBA" id="ARBA00022525"/>
    </source>
</evidence>
<evidence type="ECO:0000256" key="2">
    <source>
        <dbReference type="ARBA" id="ARBA00009034"/>
    </source>
</evidence>
<comment type="subcellular location">
    <subcellularLocation>
        <location evidence="1">Secreted</location>
    </subcellularLocation>
</comment>
<dbReference type="AlphaFoldDB" id="A0A6A5HU19"/>
<keyword evidence="4" id="KW-0732">Signal</keyword>
<evidence type="ECO:0000313" key="8">
    <source>
        <dbReference type="Proteomes" id="UP000483820"/>
    </source>
</evidence>
<comment type="similarity">
    <text evidence="2">Belongs to the insulin family.</text>
</comment>
<feature type="transmembrane region" description="Helical" evidence="6">
    <location>
        <begin position="33"/>
        <end position="50"/>
    </location>
</feature>
<name>A0A6A5HU19_CAERE</name>
<proteinExistence type="inferred from homology"/>
<keyword evidence="3" id="KW-0964">Secreted</keyword>
<sequence>MGVVLSNVIYSENPGSAIRFAIGIKVPFLPKMLFFKFTVLFFLALAFFSLPDSAHANIEDNCVSKVEEFMISKCGKCSTEDYQDFAQLACNEQMSESRIIQACCPEQFD</sequence>
<accession>A0A6A5HU19</accession>
<protein>
    <submittedName>
        <fullName evidence="7">Uncharacterized protein</fullName>
    </submittedName>
</protein>
<evidence type="ECO:0000256" key="1">
    <source>
        <dbReference type="ARBA" id="ARBA00004613"/>
    </source>
</evidence>
<keyword evidence="5" id="KW-1015">Disulfide bond</keyword>